<dbReference type="AlphaFoldDB" id="A0A8T0HZD4"/>
<proteinExistence type="inferred from homology"/>
<keyword evidence="6" id="KW-0539">Nucleus</keyword>
<gene>
    <name evidence="10" type="ORF">KC19_5G050300</name>
</gene>
<feature type="domain" description="DEK-C" evidence="9">
    <location>
        <begin position="6"/>
        <end position="60"/>
    </location>
</feature>
<dbReference type="SUPFAM" id="SSF54447">
    <property type="entry name" value="ssDNA-binding transcriptional regulator domain"/>
    <property type="match status" value="1"/>
</dbReference>
<feature type="compositionally biased region" description="Basic and acidic residues" evidence="7">
    <location>
        <begin position="111"/>
        <end position="124"/>
    </location>
</feature>
<dbReference type="Gene3D" id="2.30.31.10">
    <property type="entry name" value="Transcriptional Coactivator Pc4, Chain A"/>
    <property type="match status" value="1"/>
</dbReference>
<accession>A0A8T0HZD4</accession>
<dbReference type="InterPro" id="IPR045125">
    <property type="entry name" value="Sub1/Tcp4-like"/>
</dbReference>
<feature type="compositionally biased region" description="Acidic residues" evidence="7">
    <location>
        <begin position="125"/>
        <end position="134"/>
    </location>
</feature>
<evidence type="ECO:0000256" key="1">
    <source>
        <dbReference type="ARBA" id="ARBA00004123"/>
    </source>
</evidence>
<evidence type="ECO:0000256" key="6">
    <source>
        <dbReference type="ARBA" id="ARBA00023242"/>
    </source>
</evidence>
<reference evidence="10" key="1">
    <citation type="submission" date="2020-06" db="EMBL/GenBank/DDBJ databases">
        <title>WGS assembly of Ceratodon purpureus strain R40.</title>
        <authorList>
            <person name="Carey S.B."/>
            <person name="Jenkins J."/>
            <person name="Shu S."/>
            <person name="Lovell J.T."/>
            <person name="Sreedasyam A."/>
            <person name="Maumus F."/>
            <person name="Tiley G.P."/>
            <person name="Fernandez-Pozo N."/>
            <person name="Barry K."/>
            <person name="Chen C."/>
            <person name="Wang M."/>
            <person name="Lipzen A."/>
            <person name="Daum C."/>
            <person name="Saski C.A."/>
            <person name="Payton A.C."/>
            <person name="Mcbreen J.C."/>
            <person name="Conrad R.E."/>
            <person name="Kollar L.M."/>
            <person name="Olsson S."/>
            <person name="Huttunen S."/>
            <person name="Landis J.B."/>
            <person name="Wickett N.J."/>
            <person name="Johnson M.G."/>
            <person name="Rensing S.A."/>
            <person name="Grimwood J."/>
            <person name="Schmutz J."/>
            <person name="Mcdaniel S.F."/>
        </authorList>
    </citation>
    <scope>NUCLEOTIDE SEQUENCE</scope>
    <source>
        <strain evidence="10">R40</strain>
    </source>
</reference>
<dbReference type="GO" id="GO:0003677">
    <property type="term" value="F:DNA binding"/>
    <property type="evidence" value="ECO:0007669"/>
    <property type="project" value="UniProtKB-KW"/>
</dbReference>
<feature type="compositionally biased region" description="Basic and acidic residues" evidence="7">
    <location>
        <begin position="135"/>
        <end position="148"/>
    </location>
</feature>
<evidence type="ECO:0000313" key="10">
    <source>
        <dbReference type="EMBL" id="KAG0576039.1"/>
    </source>
</evidence>
<keyword evidence="5" id="KW-0804">Transcription</keyword>
<name>A0A8T0HZD4_CERPU</name>
<evidence type="ECO:0000259" key="9">
    <source>
        <dbReference type="Pfam" id="PF08766"/>
    </source>
</evidence>
<comment type="caution">
    <text evidence="10">The sequence shown here is derived from an EMBL/GenBank/DDBJ whole genome shotgun (WGS) entry which is preliminary data.</text>
</comment>
<organism evidence="10 11">
    <name type="scientific">Ceratodon purpureus</name>
    <name type="common">Fire moss</name>
    <name type="synonym">Dicranum purpureum</name>
    <dbReference type="NCBI Taxonomy" id="3225"/>
    <lineage>
        <taxon>Eukaryota</taxon>
        <taxon>Viridiplantae</taxon>
        <taxon>Streptophyta</taxon>
        <taxon>Embryophyta</taxon>
        <taxon>Bryophyta</taxon>
        <taxon>Bryophytina</taxon>
        <taxon>Bryopsida</taxon>
        <taxon>Dicranidae</taxon>
        <taxon>Pseudoditrichales</taxon>
        <taxon>Ditrichaceae</taxon>
        <taxon>Ceratodon</taxon>
    </lineage>
</organism>
<feature type="compositionally biased region" description="Basic and acidic residues" evidence="7">
    <location>
        <begin position="79"/>
        <end position="89"/>
    </location>
</feature>
<comment type="subcellular location">
    <subcellularLocation>
        <location evidence="1">Nucleus</location>
    </subcellularLocation>
</comment>
<dbReference type="InterPro" id="IPR009044">
    <property type="entry name" value="ssDNA-bd_transcriptional_reg"/>
</dbReference>
<protein>
    <recommendedName>
        <fullName evidence="12">RNA polymerase II transcriptional coactivator KELP</fullName>
    </recommendedName>
</protein>
<keyword evidence="4" id="KW-0238">DNA-binding</keyword>
<dbReference type="Pfam" id="PF08766">
    <property type="entry name" value="DEK_C"/>
    <property type="match status" value="1"/>
</dbReference>
<dbReference type="GO" id="GO:0005634">
    <property type="term" value="C:nucleus"/>
    <property type="evidence" value="ECO:0007669"/>
    <property type="project" value="UniProtKB-SubCell"/>
</dbReference>
<evidence type="ECO:0000256" key="3">
    <source>
        <dbReference type="ARBA" id="ARBA00023015"/>
    </source>
</evidence>
<evidence type="ECO:0000256" key="7">
    <source>
        <dbReference type="SAM" id="MobiDB-lite"/>
    </source>
</evidence>
<evidence type="ECO:0008006" key="12">
    <source>
        <dbReference type="Google" id="ProtNLM"/>
    </source>
</evidence>
<dbReference type="FunFam" id="2.30.31.10:FF:000011">
    <property type="entry name" value="RNA polymerase II transcriptional coactivator KELP"/>
    <property type="match status" value="1"/>
</dbReference>
<dbReference type="InterPro" id="IPR014876">
    <property type="entry name" value="DEK_C"/>
</dbReference>
<evidence type="ECO:0000256" key="2">
    <source>
        <dbReference type="ARBA" id="ARBA00009001"/>
    </source>
</evidence>
<dbReference type="Pfam" id="PF02229">
    <property type="entry name" value="PC4"/>
    <property type="match status" value="1"/>
</dbReference>
<dbReference type="PANTHER" id="PTHR13215">
    <property type="entry name" value="RNA POLYMERASE II TRANSCRIPTIONAL COACTIVATOR"/>
    <property type="match status" value="1"/>
</dbReference>
<evidence type="ECO:0000256" key="5">
    <source>
        <dbReference type="ARBA" id="ARBA00023163"/>
    </source>
</evidence>
<evidence type="ECO:0000256" key="4">
    <source>
        <dbReference type="ARBA" id="ARBA00023125"/>
    </source>
</evidence>
<feature type="region of interest" description="Disordered" evidence="7">
    <location>
        <begin position="111"/>
        <end position="148"/>
    </location>
</feature>
<comment type="similarity">
    <text evidence="2">Belongs to the transcriptional coactivator PC4 family.</text>
</comment>
<dbReference type="GO" id="GO:0003713">
    <property type="term" value="F:transcription coactivator activity"/>
    <property type="evidence" value="ECO:0007669"/>
    <property type="project" value="InterPro"/>
</dbReference>
<dbReference type="Proteomes" id="UP000822688">
    <property type="component" value="Chromosome 5"/>
</dbReference>
<evidence type="ECO:0000259" key="8">
    <source>
        <dbReference type="Pfam" id="PF02229"/>
    </source>
</evidence>
<sequence>METEEQKRVRAVVEDILAGADLDALTERKVRDLASEKTGIDLSQNVLWKEFVANLVMKFFQSLNYKRVEKPSGSDGAAGDERASREVERASREAERALIVREASRDGSSKKVADIKRKKDVSVEEHEDDEDDEDERRGGGKRQKYETDDEGNHIICELSAKRKVAVSQWRGKTLVSIREYYEKDGKVMPGAKGISLTPEQFAILVKATDDIERAIASMK</sequence>
<feature type="domain" description="Transcriptional coactivator p15 (PC4) C-terminal" evidence="8">
    <location>
        <begin position="156"/>
        <end position="207"/>
    </location>
</feature>
<keyword evidence="11" id="KW-1185">Reference proteome</keyword>
<evidence type="ECO:0000313" key="11">
    <source>
        <dbReference type="Proteomes" id="UP000822688"/>
    </source>
</evidence>
<feature type="region of interest" description="Disordered" evidence="7">
    <location>
        <begin position="69"/>
        <end position="89"/>
    </location>
</feature>
<dbReference type="GO" id="GO:0060261">
    <property type="term" value="P:positive regulation of transcription initiation by RNA polymerase II"/>
    <property type="evidence" value="ECO:0007669"/>
    <property type="project" value="InterPro"/>
</dbReference>
<dbReference type="InterPro" id="IPR003173">
    <property type="entry name" value="PC4_C"/>
</dbReference>
<keyword evidence="3" id="KW-0805">Transcription regulation</keyword>
<dbReference type="EMBL" id="CM026425">
    <property type="protein sequence ID" value="KAG0576039.1"/>
    <property type="molecule type" value="Genomic_DNA"/>
</dbReference>